<sequence>MLNGGPQYVSPTTSLSSIRRDPVLVVTRKEEESITIEGGIVITVFDIRMNRVKLGIVAPGLRVLRTELLERKKS</sequence>
<evidence type="ECO:0008006" key="5">
    <source>
        <dbReference type="Google" id="ProtNLM"/>
    </source>
</evidence>
<dbReference type="GO" id="GO:0006109">
    <property type="term" value="P:regulation of carbohydrate metabolic process"/>
    <property type="evidence" value="ECO:0007669"/>
    <property type="project" value="InterPro"/>
</dbReference>
<evidence type="ECO:0000256" key="2">
    <source>
        <dbReference type="ARBA" id="ARBA00022845"/>
    </source>
</evidence>
<dbReference type="GO" id="GO:0006402">
    <property type="term" value="P:mRNA catabolic process"/>
    <property type="evidence" value="ECO:0007669"/>
    <property type="project" value="InterPro"/>
</dbReference>
<dbReference type="Gene3D" id="2.60.40.4380">
    <property type="entry name" value="Translational regulator CsrA"/>
    <property type="match status" value="1"/>
</dbReference>
<evidence type="ECO:0000256" key="3">
    <source>
        <dbReference type="ARBA" id="ARBA00022884"/>
    </source>
</evidence>
<accession>A0A0F9N9A8</accession>
<organism evidence="4">
    <name type="scientific">marine sediment metagenome</name>
    <dbReference type="NCBI Taxonomy" id="412755"/>
    <lineage>
        <taxon>unclassified sequences</taxon>
        <taxon>metagenomes</taxon>
        <taxon>ecological metagenomes</taxon>
    </lineage>
</organism>
<protein>
    <recommendedName>
        <fullName evidence="5">Carbon storage regulator</fullName>
    </recommendedName>
</protein>
<dbReference type="EMBL" id="LAZR01004450">
    <property type="protein sequence ID" value="KKN08492.1"/>
    <property type="molecule type" value="Genomic_DNA"/>
</dbReference>
<evidence type="ECO:0000313" key="4">
    <source>
        <dbReference type="EMBL" id="KKN08492.1"/>
    </source>
</evidence>
<keyword evidence="2" id="KW-0810">Translation regulation</keyword>
<dbReference type="GO" id="GO:0048027">
    <property type="term" value="F:mRNA 5'-UTR binding"/>
    <property type="evidence" value="ECO:0007669"/>
    <property type="project" value="TreeGrafter"/>
</dbReference>
<dbReference type="AlphaFoldDB" id="A0A0F9N9A8"/>
<dbReference type="PANTHER" id="PTHR34984:SF1">
    <property type="entry name" value="CARBON STORAGE REGULATOR"/>
    <property type="match status" value="1"/>
</dbReference>
<dbReference type="GO" id="GO:0005829">
    <property type="term" value="C:cytosol"/>
    <property type="evidence" value="ECO:0007669"/>
    <property type="project" value="TreeGrafter"/>
</dbReference>
<dbReference type="Pfam" id="PF02599">
    <property type="entry name" value="CsrA"/>
    <property type="match status" value="1"/>
</dbReference>
<comment type="caution">
    <text evidence="4">The sequence shown here is derived from an EMBL/GenBank/DDBJ whole genome shotgun (WGS) entry which is preliminary data.</text>
</comment>
<dbReference type="GO" id="GO:0045947">
    <property type="term" value="P:negative regulation of translational initiation"/>
    <property type="evidence" value="ECO:0007669"/>
    <property type="project" value="TreeGrafter"/>
</dbReference>
<evidence type="ECO:0000256" key="1">
    <source>
        <dbReference type="ARBA" id="ARBA00022490"/>
    </source>
</evidence>
<proteinExistence type="predicted"/>
<gene>
    <name evidence="4" type="ORF">LCGC14_1056100</name>
</gene>
<name>A0A0F9N9A8_9ZZZZ</name>
<dbReference type="InterPro" id="IPR003751">
    <property type="entry name" value="CsrA"/>
</dbReference>
<dbReference type="InterPro" id="IPR036107">
    <property type="entry name" value="CsrA_sf"/>
</dbReference>
<dbReference type="PANTHER" id="PTHR34984">
    <property type="entry name" value="CARBON STORAGE REGULATOR"/>
    <property type="match status" value="1"/>
</dbReference>
<keyword evidence="3" id="KW-0694">RNA-binding</keyword>
<keyword evidence="1" id="KW-0963">Cytoplasm</keyword>
<reference evidence="4" key="1">
    <citation type="journal article" date="2015" name="Nature">
        <title>Complex archaea that bridge the gap between prokaryotes and eukaryotes.</title>
        <authorList>
            <person name="Spang A."/>
            <person name="Saw J.H."/>
            <person name="Jorgensen S.L."/>
            <person name="Zaremba-Niedzwiedzka K."/>
            <person name="Martijn J."/>
            <person name="Lind A.E."/>
            <person name="van Eijk R."/>
            <person name="Schleper C."/>
            <person name="Guy L."/>
            <person name="Ettema T.J."/>
        </authorList>
    </citation>
    <scope>NUCLEOTIDE SEQUENCE</scope>
</reference>
<dbReference type="SUPFAM" id="SSF117130">
    <property type="entry name" value="CsrA-like"/>
    <property type="match status" value="1"/>
</dbReference>